<dbReference type="AlphaFoldDB" id="A0A2A2G6T2"/>
<feature type="chain" id="PRO_5013507678" description="Secreted protein" evidence="2">
    <location>
        <begin position="25"/>
        <end position="62"/>
    </location>
</feature>
<evidence type="ECO:0008006" key="6">
    <source>
        <dbReference type="Google" id="ProtNLM"/>
    </source>
</evidence>
<sequence length="62" mass="6776">MKSLSHKLLAIIFSIALFTGCASVTDPGLDAQEQSDIEQPAQVDNPDFDSEQQMSPIVDRPE</sequence>
<reference evidence="4 5" key="1">
    <citation type="submission" date="2017-08" db="EMBL/GenBank/DDBJ databases">
        <title>Aliifodinibius alkalisoli sp. nov., isolated from saline alkaline soil.</title>
        <authorList>
            <person name="Liu D."/>
            <person name="Zhang G."/>
        </authorList>
    </citation>
    <scope>NUCLEOTIDE SEQUENCE [LARGE SCALE GENOMIC DNA]</scope>
    <source>
        <strain evidence="4 5">WN023</strain>
    </source>
</reference>
<gene>
    <name evidence="3" type="ORF">CK503_11410</name>
    <name evidence="4" type="ORF">CK503_11415</name>
</gene>
<dbReference type="EMBL" id="NSKE01000008">
    <property type="protein sequence ID" value="PAU93341.1"/>
    <property type="molecule type" value="Genomic_DNA"/>
</dbReference>
<organism evidence="4 5">
    <name type="scientific">Fodinibius salipaludis</name>
    <dbReference type="NCBI Taxonomy" id="2032627"/>
    <lineage>
        <taxon>Bacteria</taxon>
        <taxon>Pseudomonadati</taxon>
        <taxon>Balneolota</taxon>
        <taxon>Balneolia</taxon>
        <taxon>Balneolales</taxon>
        <taxon>Balneolaceae</taxon>
        <taxon>Fodinibius</taxon>
    </lineage>
</organism>
<dbReference type="RefSeq" id="WP_095606952.1">
    <property type="nucleotide sequence ID" value="NZ_NSKE01000004.1"/>
</dbReference>
<evidence type="ECO:0000256" key="1">
    <source>
        <dbReference type="SAM" id="MobiDB-lite"/>
    </source>
</evidence>
<evidence type="ECO:0000313" key="5">
    <source>
        <dbReference type="Proteomes" id="UP000218831"/>
    </source>
</evidence>
<evidence type="ECO:0000313" key="3">
    <source>
        <dbReference type="EMBL" id="PAU93340.1"/>
    </source>
</evidence>
<evidence type="ECO:0000256" key="2">
    <source>
        <dbReference type="SAM" id="SignalP"/>
    </source>
</evidence>
<dbReference type="EMBL" id="NSKE01000008">
    <property type="protein sequence ID" value="PAU93340.1"/>
    <property type="molecule type" value="Genomic_DNA"/>
</dbReference>
<proteinExistence type="predicted"/>
<feature type="region of interest" description="Disordered" evidence="1">
    <location>
        <begin position="27"/>
        <end position="62"/>
    </location>
</feature>
<dbReference type="OrthoDB" id="1541574at2"/>
<evidence type="ECO:0000313" key="4">
    <source>
        <dbReference type="EMBL" id="PAU93341.1"/>
    </source>
</evidence>
<accession>A0A2A2G6T2</accession>
<protein>
    <recommendedName>
        <fullName evidence="6">Secreted protein</fullName>
    </recommendedName>
</protein>
<keyword evidence="2" id="KW-0732">Signal</keyword>
<feature type="signal peptide" evidence="2">
    <location>
        <begin position="1"/>
        <end position="24"/>
    </location>
</feature>
<keyword evidence="5" id="KW-1185">Reference proteome</keyword>
<dbReference type="PROSITE" id="PS51257">
    <property type="entry name" value="PROKAR_LIPOPROTEIN"/>
    <property type="match status" value="1"/>
</dbReference>
<name>A0A2A2G6T2_9BACT</name>
<comment type="caution">
    <text evidence="4">The sequence shown here is derived from an EMBL/GenBank/DDBJ whole genome shotgun (WGS) entry which is preliminary data.</text>
</comment>
<dbReference type="Proteomes" id="UP000218831">
    <property type="component" value="Unassembled WGS sequence"/>
</dbReference>